<keyword evidence="1" id="KW-0812">Transmembrane</keyword>
<keyword evidence="1" id="KW-1133">Transmembrane helix</keyword>
<comment type="caution">
    <text evidence="2">The sequence shown here is derived from an EMBL/GenBank/DDBJ whole genome shotgun (WGS) entry which is preliminary data.</text>
</comment>
<organism evidence="2 3">
    <name type="scientific">Saccharopolyspora phatthalungensis</name>
    <dbReference type="NCBI Taxonomy" id="664693"/>
    <lineage>
        <taxon>Bacteria</taxon>
        <taxon>Bacillati</taxon>
        <taxon>Actinomycetota</taxon>
        <taxon>Actinomycetes</taxon>
        <taxon>Pseudonocardiales</taxon>
        <taxon>Pseudonocardiaceae</taxon>
        <taxon>Saccharopolyspora</taxon>
    </lineage>
</organism>
<feature type="transmembrane region" description="Helical" evidence="1">
    <location>
        <begin position="12"/>
        <end position="30"/>
    </location>
</feature>
<dbReference type="Proteomes" id="UP000584374">
    <property type="component" value="Unassembled WGS sequence"/>
</dbReference>
<evidence type="ECO:0000313" key="3">
    <source>
        <dbReference type="Proteomes" id="UP000584374"/>
    </source>
</evidence>
<protein>
    <submittedName>
        <fullName evidence="2">Uncharacterized protein</fullName>
    </submittedName>
</protein>
<gene>
    <name evidence="2" type="ORF">BJ970_003508</name>
</gene>
<sequence>MAKYAELSGGRVIALIACGIPTLLDVALTMPGDDVAANAKRELREGRR</sequence>
<name>A0A840Q5T0_9PSEU</name>
<accession>A0A840Q5T0</accession>
<evidence type="ECO:0000256" key="1">
    <source>
        <dbReference type="SAM" id="Phobius"/>
    </source>
</evidence>
<keyword evidence="3" id="KW-1185">Reference proteome</keyword>
<keyword evidence="1" id="KW-0472">Membrane</keyword>
<dbReference type="AlphaFoldDB" id="A0A840Q5T0"/>
<evidence type="ECO:0000313" key="2">
    <source>
        <dbReference type="EMBL" id="MBB5155974.1"/>
    </source>
</evidence>
<dbReference type="EMBL" id="JACHIW010000001">
    <property type="protein sequence ID" value="MBB5155974.1"/>
    <property type="molecule type" value="Genomic_DNA"/>
</dbReference>
<proteinExistence type="predicted"/>
<reference evidence="2 3" key="1">
    <citation type="submission" date="2020-08" db="EMBL/GenBank/DDBJ databases">
        <title>Sequencing the genomes of 1000 actinobacteria strains.</title>
        <authorList>
            <person name="Klenk H.-P."/>
        </authorList>
    </citation>
    <scope>NUCLEOTIDE SEQUENCE [LARGE SCALE GENOMIC DNA]</scope>
    <source>
        <strain evidence="2 3">DSM 45584</strain>
    </source>
</reference>